<proteinExistence type="inferred from homology"/>
<gene>
    <name evidence="7 9" type="primary">ybeY</name>
    <name evidence="9" type="ORF">Q5Y72_12935</name>
</gene>
<comment type="subcellular location">
    <subcellularLocation>
        <location evidence="7">Cytoplasm</location>
    </subcellularLocation>
</comment>
<keyword evidence="7" id="KW-0963">Cytoplasm</keyword>
<keyword evidence="4 7" id="KW-0255">Endonuclease</keyword>
<evidence type="ECO:0000256" key="6">
    <source>
        <dbReference type="ARBA" id="ARBA00022833"/>
    </source>
</evidence>
<feature type="region of interest" description="Disordered" evidence="8">
    <location>
        <begin position="62"/>
        <end position="92"/>
    </location>
</feature>
<dbReference type="Gene3D" id="3.40.390.30">
    <property type="entry name" value="Metalloproteases ('zincins'), catalytic domain"/>
    <property type="match status" value="1"/>
</dbReference>
<feature type="binding site" evidence="7">
    <location>
        <position position="128"/>
    </location>
    <ligand>
        <name>Zn(2+)</name>
        <dbReference type="ChEBI" id="CHEBI:29105"/>
        <note>catalytic</note>
    </ligand>
</feature>
<dbReference type="PANTHER" id="PTHR46986:SF1">
    <property type="entry name" value="ENDORIBONUCLEASE YBEY, CHLOROPLASTIC"/>
    <property type="match status" value="1"/>
</dbReference>
<evidence type="ECO:0000256" key="7">
    <source>
        <dbReference type="HAMAP-Rule" id="MF_00009"/>
    </source>
</evidence>
<name>A0ABT9JDT5_9RHOB</name>
<evidence type="ECO:0000256" key="8">
    <source>
        <dbReference type="SAM" id="MobiDB-lite"/>
    </source>
</evidence>
<keyword evidence="10" id="KW-1185">Reference proteome</keyword>
<keyword evidence="5 7" id="KW-0378">Hydrolase</keyword>
<keyword evidence="7" id="KW-0698">rRNA processing</keyword>
<dbReference type="Pfam" id="PF02130">
    <property type="entry name" value="YbeY"/>
    <property type="match status" value="1"/>
</dbReference>
<protein>
    <recommendedName>
        <fullName evidence="7">Endoribonuclease YbeY</fullName>
        <ecNumber evidence="7">3.1.-.-</ecNumber>
    </recommendedName>
</protein>
<feature type="compositionally biased region" description="Basic and acidic residues" evidence="8">
    <location>
        <begin position="77"/>
        <end position="87"/>
    </location>
</feature>
<keyword evidence="3 7" id="KW-0479">Metal-binding</keyword>
<keyword evidence="7" id="KW-0690">Ribosome biogenesis</keyword>
<accession>A0ABT9JDT5</accession>
<keyword evidence="6 7" id="KW-0862">Zinc</keyword>
<evidence type="ECO:0000256" key="2">
    <source>
        <dbReference type="ARBA" id="ARBA00022722"/>
    </source>
</evidence>
<sequence length="164" mass="17862">MPDEITADCIIEDDRWDAAGLDALAARAVEATLRWHDIGGEVAVLGCDDARIAALNADFRGKPQPTNVLSWPSAEPAPRDPGTRPEPPDEDELGDIAIAYDTCLAEASAQHKPLAHHVTHLLVHATLHLLGYDHLDDADAQMMEATERSILRGLDIPDPYQETM</sequence>
<feature type="binding site" evidence="7">
    <location>
        <position position="124"/>
    </location>
    <ligand>
        <name>Zn(2+)</name>
        <dbReference type="ChEBI" id="CHEBI:29105"/>
        <note>catalytic</note>
    </ligand>
</feature>
<comment type="function">
    <text evidence="7">Single strand-specific metallo-endoribonuclease involved in late-stage 70S ribosome quality control and in maturation of the 3' terminus of the 16S rRNA.</text>
</comment>
<evidence type="ECO:0000313" key="9">
    <source>
        <dbReference type="EMBL" id="MDP5307992.1"/>
    </source>
</evidence>
<evidence type="ECO:0000313" key="10">
    <source>
        <dbReference type="Proteomes" id="UP001224997"/>
    </source>
</evidence>
<evidence type="ECO:0000256" key="1">
    <source>
        <dbReference type="ARBA" id="ARBA00010875"/>
    </source>
</evidence>
<dbReference type="SUPFAM" id="SSF55486">
    <property type="entry name" value="Metalloproteases ('zincins'), catalytic domain"/>
    <property type="match status" value="1"/>
</dbReference>
<dbReference type="PANTHER" id="PTHR46986">
    <property type="entry name" value="ENDORIBONUCLEASE YBEY, CHLOROPLASTIC"/>
    <property type="match status" value="1"/>
</dbReference>
<dbReference type="NCBIfam" id="TIGR00043">
    <property type="entry name" value="rRNA maturation RNase YbeY"/>
    <property type="match status" value="1"/>
</dbReference>
<dbReference type="HAMAP" id="MF_00009">
    <property type="entry name" value="Endoribonucl_YbeY"/>
    <property type="match status" value="1"/>
</dbReference>
<organism evidence="9 10">
    <name type="scientific">Paracoccus spongiarum</name>
    <dbReference type="NCBI Taxonomy" id="3064387"/>
    <lineage>
        <taxon>Bacteria</taxon>
        <taxon>Pseudomonadati</taxon>
        <taxon>Pseudomonadota</taxon>
        <taxon>Alphaproteobacteria</taxon>
        <taxon>Rhodobacterales</taxon>
        <taxon>Paracoccaceae</taxon>
        <taxon>Paracoccus</taxon>
    </lineage>
</organism>
<evidence type="ECO:0000256" key="3">
    <source>
        <dbReference type="ARBA" id="ARBA00022723"/>
    </source>
</evidence>
<comment type="cofactor">
    <cofactor evidence="7">
        <name>Zn(2+)</name>
        <dbReference type="ChEBI" id="CHEBI:29105"/>
    </cofactor>
    <text evidence="7">Binds 1 zinc ion.</text>
</comment>
<dbReference type="EMBL" id="JAVAMQ010000011">
    <property type="protein sequence ID" value="MDP5307992.1"/>
    <property type="molecule type" value="Genomic_DNA"/>
</dbReference>
<dbReference type="PROSITE" id="PS01306">
    <property type="entry name" value="UPF0054"/>
    <property type="match status" value="1"/>
</dbReference>
<evidence type="ECO:0000256" key="5">
    <source>
        <dbReference type="ARBA" id="ARBA00022801"/>
    </source>
</evidence>
<dbReference type="InterPro" id="IPR020549">
    <property type="entry name" value="YbeY_CS"/>
</dbReference>
<dbReference type="InterPro" id="IPR023091">
    <property type="entry name" value="MetalPrtase_cat_dom_sf_prd"/>
</dbReference>
<comment type="similarity">
    <text evidence="1 7">Belongs to the endoribonuclease YbeY family.</text>
</comment>
<dbReference type="EC" id="3.1.-.-" evidence="7"/>
<dbReference type="Proteomes" id="UP001224997">
    <property type="component" value="Unassembled WGS sequence"/>
</dbReference>
<dbReference type="RefSeq" id="WP_305963836.1">
    <property type="nucleotide sequence ID" value="NZ_JAVAMQ010000011.1"/>
</dbReference>
<keyword evidence="2 7" id="KW-0540">Nuclease</keyword>
<feature type="binding site" evidence="7">
    <location>
        <position position="134"/>
    </location>
    <ligand>
        <name>Zn(2+)</name>
        <dbReference type="ChEBI" id="CHEBI:29105"/>
        <note>catalytic</note>
    </ligand>
</feature>
<reference evidence="9 10" key="1">
    <citation type="submission" date="2023-08" db="EMBL/GenBank/DDBJ databases">
        <authorList>
            <person name="Park J.-S."/>
        </authorList>
    </citation>
    <scope>NUCLEOTIDE SEQUENCE [LARGE SCALE GENOMIC DNA]</scope>
    <source>
        <strain evidence="9 10">2205BS29-5</strain>
    </source>
</reference>
<comment type="caution">
    <text evidence="9">The sequence shown here is derived from an EMBL/GenBank/DDBJ whole genome shotgun (WGS) entry which is preliminary data.</text>
</comment>
<dbReference type="InterPro" id="IPR002036">
    <property type="entry name" value="YbeY"/>
</dbReference>
<evidence type="ECO:0000256" key="4">
    <source>
        <dbReference type="ARBA" id="ARBA00022759"/>
    </source>
</evidence>